<evidence type="ECO:0000313" key="9">
    <source>
        <dbReference type="Proteomes" id="UP000471298"/>
    </source>
</evidence>
<reference evidence="8 9" key="1">
    <citation type="submission" date="2019-10" db="EMBL/GenBank/DDBJ databases">
        <title>Cardiobacteriales fam. a chemoheterotrophic member of the order Cardiobacteriales, and proposal of Cardiobacteriales fam. nov.</title>
        <authorList>
            <person name="Wang C."/>
        </authorList>
    </citation>
    <scope>NUCLEOTIDE SEQUENCE [LARGE SCALE GENOMIC DNA]</scope>
    <source>
        <strain evidence="8 9">ML27</strain>
    </source>
</reference>
<dbReference type="AlphaFoldDB" id="A0A6N7EUT4"/>
<comment type="catalytic activity">
    <reaction evidence="5 6">
        <text>dTDP-beta-L-rhamnose + NADP(+) = dTDP-4-dehydro-beta-L-rhamnose + NADPH + H(+)</text>
        <dbReference type="Rhea" id="RHEA:21796"/>
        <dbReference type="ChEBI" id="CHEBI:15378"/>
        <dbReference type="ChEBI" id="CHEBI:57510"/>
        <dbReference type="ChEBI" id="CHEBI:57783"/>
        <dbReference type="ChEBI" id="CHEBI:58349"/>
        <dbReference type="ChEBI" id="CHEBI:62830"/>
        <dbReference type="EC" id="1.1.1.133"/>
    </reaction>
</comment>
<dbReference type="PANTHER" id="PTHR10491">
    <property type="entry name" value="DTDP-4-DEHYDRORHAMNOSE REDUCTASE"/>
    <property type="match status" value="1"/>
</dbReference>
<evidence type="ECO:0000259" key="7">
    <source>
        <dbReference type="Pfam" id="PF04321"/>
    </source>
</evidence>
<evidence type="ECO:0000256" key="3">
    <source>
        <dbReference type="ARBA" id="ARBA00012929"/>
    </source>
</evidence>
<dbReference type="InterPro" id="IPR036291">
    <property type="entry name" value="NAD(P)-bd_dom_sf"/>
</dbReference>
<organism evidence="8 9">
    <name type="scientific">Ostreibacterium oceani</name>
    <dbReference type="NCBI Taxonomy" id="2654998"/>
    <lineage>
        <taxon>Bacteria</taxon>
        <taxon>Pseudomonadati</taxon>
        <taxon>Pseudomonadota</taxon>
        <taxon>Gammaproteobacteria</taxon>
        <taxon>Cardiobacteriales</taxon>
        <taxon>Ostreibacteriaceae</taxon>
        <taxon>Ostreibacterium</taxon>
    </lineage>
</organism>
<dbReference type="EMBL" id="WHNW01000002">
    <property type="protein sequence ID" value="MPV85733.1"/>
    <property type="molecule type" value="Genomic_DNA"/>
</dbReference>
<evidence type="ECO:0000256" key="1">
    <source>
        <dbReference type="ARBA" id="ARBA00004781"/>
    </source>
</evidence>
<comment type="caution">
    <text evidence="8">The sequence shown here is derived from an EMBL/GenBank/DDBJ whole genome shotgun (WGS) entry which is preliminary data.</text>
</comment>
<comment type="similarity">
    <text evidence="2 6">Belongs to the dTDP-4-dehydrorhamnose reductase family.</text>
</comment>
<proteinExistence type="inferred from homology"/>
<dbReference type="InterPro" id="IPR029903">
    <property type="entry name" value="RmlD-like-bd"/>
</dbReference>
<evidence type="ECO:0000256" key="6">
    <source>
        <dbReference type="RuleBase" id="RU364082"/>
    </source>
</evidence>
<dbReference type="SUPFAM" id="SSF51735">
    <property type="entry name" value="NAD(P)-binding Rossmann-fold domains"/>
    <property type="match status" value="1"/>
</dbReference>
<dbReference type="EC" id="1.1.1.133" evidence="3 6"/>
<comment type="pathway">
    <text evidence="1 6">Carbohydrate biosynthesis; dTDP-L-rhamnose biosynthesis.</text>
</comment>
<dbReference type="Gene3D" id="3.90.25.10">
    <property type="entry name" value="UDP-galactose 4-epimerase, domain 1"/>
    <property type="match status" value="1"/>
</dbReference>
<dbReference type="NCBIfam" id="TIGR01214">
    <property type="entry name" value="rmlD"/>
    <property type="match status" value="1"/>
</dbReference>
<dbReference type="CDD" id="cd05254">
    <property type="entry name" value="dTDP_HR_like_SDR_e"/>
    <property type="match status" value="1"/>
</dbReference>
<sequence>MKIVVIGKQGQLGRYLQQTLGDTAVYLSRDALDMADTGLVFERLMAFSPDIIVNASAYTDTSRAEKEPGLAYAVNAASVAEIARVAAHRNATLIHVSTDYVFDGEKVGGYQENDTPNPLNVYGASKRLGELLIQKITEKHIIIRTSWVFSEFGQNFVKTIVNLAKKRDELEIVSDQFGCPTYAGHLAVMIAQLVHTLKNHQDDPELASKFGLYHYADSPACSWFDFGNAIVALSREAMPDITAARILPVAASHWPSNLVRPKNGELCCQHIAAVWGVKRHDWQSGLVSVVNQLASTELTSTELTSTESADAEIKNA</sequence>
<dbReference type="Proteomes" id="UP000471298">
    <property type="component" value="Unassembled WGS sequence"/>
</dbReference>
<keyword evidence="9" id="KW-1185">Reference proteome</keyword>
<dbReference type="GO" id="GO:0019305">
    <property type="term" value="P:dTDP-rhamnose biosynthetic process"/>
    <property type="evidence" value="ECO:0007669"/>
    <property type="project" value="UniProtKB-UniPathway"/>
</dbReference>
<accession>A0A6N7EUT4</accession>
<dbReference type="GO" id="GO:0008831">
    <property type="term" value="F:dTDP-4-dehydrorhamnose reductase activity"/>
    <property type="evidence" value="ECO:0007669"/>
    <property type="project" value="UniProtKB-EC"/>
</dbReference>
<comment type="cofactor">
    <cofactor evidence="6">
        <name>Mg(2+)</name>
        <dbReference type="ChEBI" id="CHEBI:18420"/>
    </cofactor>
    <text evidence="6">Binds 1 Mg(2+) ion per monomer.</text>
</comment>
<comment type="function">
    <text evidence="6">Catalyzes the reduction of dTDP-6-deoxy-L-lyxo-4-hexulose to yield dTDP-L-rhamnose.</text>
</comment>
<dbReference type="InterPro" id="IPR005913">
    <property type="entry name" value="dTDP_dehydrorham_reduct"/>
</dbReference>
<dbReference type="GO" id="GO:0009243">
    <property type="term" value="P:O antigen biosynthetic process"/>
    <property type="evidence" value="ECO:0007669"/>
    <property type="project" value="UniProtKB-UniPathway"/>
</dbReference>
<dbReference type="FunCoup" id="A0A6N7EUT4">
    <property type="interactions" value="404"/>
</dbReference>
<dbReference type="PANTHER" id="PTHR10491:SF4">
    <property type="entry name" value="METHIONINE ADENOSYLTRANSFERASE 2 SUBUNIT BETA"/>
    <property type="match status" value="1"/>
</dbReference>
<evidence type="ECO:0000256" key="4">
    <source>
        <dbReference type="ARBA" id="ARBA00017099"/>
    </source>
</evidence>
<keyword evidence="6 8" id="KW-0560">Oxidoreductase</keyword>
<dbReference type="UniPathway" id="UPA00281"/>
<evidence type="ECO:0000256" key="5">
    <source>
        <dbReference type="ARBA" id="ARBA00048200"/>
    </source>
</evidence>
<evidence type="ECO:0000313" key="8">
    <source>
        <dbReference type="EMBL" id="MPV85733.1"/>
    </source>
</evidence>
<keyword evidence="6" id="KW-0521">NADP</keyword>
<protein>
    <recommendedName>
        <fullName evidence="4 6">dTDP-4-dehydrorhamnose reductase</fullName>
        <ecNumber evidence="3 6">1.1.1.133</ecNumber>
    </recommendedName>
</protein>
<feature type="domain" description="RmlD-like substrate binding" evidence="7">
    <location>
        <begin position="1"/>
        <end position="293"/>
    </location>
</feature>
<dbReference type="RefSeq" id="WP_152809251.1">
    <property type="nucleotide sequence ID" value="NZ_WHNW01000002.1"/>
</dbReference>
<gene>
    <name evidence="8" type="primary">rfbD</name>
    <name evidence="8" type="ORF">GCU85_03135</name>
</gene>
<dbReference type="InParanoid" id="A0A6N7EUT4"/>
<dbReference type="UniPathway" id="UPA00124"/>
<dbReference type="Pfam" id="PF04321">
    <property type="entry name" value="RmlD_sub_bind"/>
    <property type="match status" value="1"/>
</dbReference>
<evidence type="ECO:0000256" key="2">
    <source>
        <dbReference type="ARBA" id="ARBA00010944"/>
    </source>
</evidence>
<name>A0A6N7EUT4_9GAMM</name>
<dbReference type="Gene3D" id="3.40.50.720">
    <property type="entry name" value="NAD(P)-binding Rossmann-like Domain"/>
    <property type="match status" value="1"/>
</dbReference>